<name>A0A0U3KR88_STRGL</name>
<dbReference type="InterPro" id="IPR007627">
    <property type="entry name" value="RNA_pol_sigma70_r2"/>
</dbReference>
<dbReference type="InterPro" id="IPR014322">
    <property type="entry name" value="RNA_pol_sigma-B/F/G"/>
</dbReference>
<reference evidence="6 7" key="1">
    <citation type="journal article" date="2012" name="J. Bacteriol.">
        <title>Draft genome sequence of Streptomyces globisporus C-1027, which produces an antitumor antibiotic consisting of a nine-membered enediyne with a chromoprotein.</title>
        <authorList>
            <person name="Wang L."/>
            <person name="Wang S."/>
            <person name="He Q."/>
            <person name="Yu T."/>
            <person name="Li Q."/>
            <person name="Hong B."/>
        </authorList>
    </citation>
    <scope>NUCLEOTIDE SEQUENCE [LARGE SCALE GENOMIC DNA]</scope>
    <source>
        <strain evidence="6 7">C-1027</strain>
    </source>
</reference>
<dbReference type="InterPro" id="IPR013325">
    <property type="entry name" value="RNA_pol_sigma_r2"/>
</dbReference>
<keyword evidence="4" id="KW-0804">Transcription</keyword>
<dbReference type="PRINTS" id="PR00046">
    <property type="entry name" value="SIGMA70FCT"/>
</dbReference>
<dbReference type="GO" id="GO:0003677">
    <property type="term" value="F:DNA binding"/>
    <property type="evidence" value="ECO:0007669"/>
    <property type="project" value="UniProtKB-KW"/>
</dbReference>
<evidence type="ECO:0000256" key="3">
    <source>
        <dbReference type="ARBA" id="ARBA00023125"/>
    </source>
</evidence>
<dbReference type="SUPFAM" id="SSF88946">
    <property type="entry name" value="Sigma2 domain of RNA polymerase sigma factors"/>
    <property type="match status" value="1"/>
</dbReference>
<dbReference type="CDD" id="cd06171">
    <property type="entry name" value="Sigma70_r4"/>
    <property type="match status" value="1"/>
</dbReference>
<dbReference type="InterPro" id="IPR007630">
    <property type="entry name" value="RNA_pol_sigma70_r4"/>
</dbReference>
<evidence type="ECO:0000256" key="4">
    <source>
        <dbReference type="ARBA" id="ARBA00023163"/>
    </source>
</evidence>
<dbReference type="PANTHER" id="PTHR30385">
    <property type="entry name" value="SIGMA FACTOR F FLAGELLAR"/>
    <property type="match status" value="1"/>
</dbReference>
<evidence type="ECO:0000313" key="7">
    <source>
        <dbReference type="Proteomes" id="UP000064183"/>
    </source>
</evidence>
<sequence>MRALIGISATAPTAGNDFPTGQELMDHPSADAREISRLLFEQLAALDEGTAAFQYARNTLVEAHMYLVRYAARRYRTLRNGQFEDVLQVGTIGLIKAIERFELAREVEFPAFALPYISGEIKRLFRDTTWSVQVPRRLKELRSVVEAGHEDLAARLDRSPTRAELARHLGLPREEVAEAEIAANGYSAGSLDAPLRNDSDSGGPAPAWSDLLRDEDGRLEHVEDLHALAPLLAALDDRRRTLLELRYGQELTQTQIGARLGISQMHVSRMLRSTLAELRAGMLC</sequence>
<dbReference type="NCBIfam" id="TIGR02937">
    <property type="entry name" value="sigma70-ECF"/>
    <property type="match status" value="1"/>
</dbReference>
<dbReference type="InterPro" id="IPR013324">
    <property type="entry name" value="RNA_pol_sigma_r3/r4-like"/>
</dbReference>
<dbReference type="Gene3D" id="1.20.140.160">
    <property type="match status" value="1"/>
</dbReference>
<dbReference type="Gene3D" id="1.20.120.1810">
    <property type="match status" value="1"/>
</dbReference>
<dbReference type="SUPFAM" id="SSF88659">
    <property type="entry name" value="Sigma3 and sigma4 domains of RNA polymerase sigma factors"/>
    <property type="match status" value="2"/>
</dbReference>
<evidence type="ECO:0000313" key="6">
    <source>
        <dbReference type="EMBL" id="ALU96897.1"/>
    </source>
</evidence>
<proteinExistence type="predicted"/>
<gene>
    <name evidence="6" type="ORF">WQO_28325</name>
</gene>
<keyword evidence="1" id="KW-0805">Transcription regulation</keyword>
<dbReference type="InterPro" id="IPR014284">
    <property type="entry name" value="RNA_pol_sigma-70_dom"/>
</dbReference>
<protein>
    <submittedName>
        <fullName evidence="6">RNA polymerase subunit sigma</fullName>
    </submittedName>
</protein>
<dbReference type="GO" id="GO:0016987">
    <property type="term" value="F:sigma factor activity"/>
    <property type="evidence" value="ECO:0007669"/>
    <property type="project" value="UniProtKB-KW"/>
</dbReference>
<feature type="domain" description="RNA polymerase sigma-70" evidence="5">
    <location>
        <begin position="85"/>
        <end position="98"/>
    </location>
</feature>
<dbReference type="AlphaFoldDB" id="A0A0U3KR88"/>
<keyword evidence="3" id="KW-0238">DNA-binding</keyword>
<accession>A0A0U3KR88</accession>
<dbReference type="PANTHER" id="PTHR30385:SF4">
    <property type="entry name" value="RNA POLYMERASE SIGMA-E FACTOR"/>
    <property type="match status" value="1"/>
</dbReference>
<dbReference type="PROSITE" id="PS00715">
    <property type="entry name" value="SIGMA70_1"/>
    <property type="match status" value="1"/>
</dbReference>
<dbReference type="GO" id="GO:0006352">
    <property type="term" value="P:DNA-templated transcription initiation"/>
    <property type="evidence" value="ECO:0007669"/>
    <property type="project" value="InterPro"/>
</dbReference>
<evidence type="ECO:0000256" key="1">
    <source>
        <dbReference type="ARBA" id="ARBA00023015"/>
    </source>
</evidence>
<evidence type="ECO:0000256" key="2">
    <source>
        <dbReference type="ARBA" id="ARBA00023082"/>
    </source>
</evidence>
<dbReference type="InterPro" id="IPR007624">
    <property type="entry name" value="RNA_pol_sigma70_r3"/>
</dbReference>
<dbReference type="Pfam" id="PF04539">
    <property type="entry name" value="Sigma70_r3"/>
    <property type="match status" value="1"/>
</dbReference>
<dbReference type="Proteomes" id="UP000064183">
    <property type="component" value="Chromosome"/>
</dbReference>
<dbReference type="KEGG" id="sgb:WQO_28325"/>
<keyword evidence="2" id="KW-0731">Sigma factor</keyword>
<dbReference type="Pfam" id="PF04545">
    <property type="entry name" value="Sigma70_r4"/>
    <property type="match status" value="1"/>
</dbReference>
<dbReference type="NCBIfam" id="TIGR02980">
    <property type="entry name" value="SigBFG"/>
    <property type="match status" value="1"/>
</dbReference>
<dbReference type="InterPro" id="IPR000943">
    <property type="entry name" value="RNA_pol_sigma70"/>
</dbReference>
<evidence type="ECO:0000259" key="5">
    <source>
        <dbReference type="PROSITE" id="PS00715"/>
    </source>
</evidence>
<dbReference type="EMBL" id="CP013738">
    <property type="protein sequence ID" value="ALU96897.1"/>
    <property type="molecule type" value="Genomic_DNA"/>
</dbReference>
<dbReference type="STRING" id="1172567.WQO_28325"/>
<organism evidence="6 7">
    <name type="scientific">Streptomyces globisporus C-1027</name>
    <dbReference type="NCBI Taxonomy" id="1172567"/>
    <lineage>
        <taxon>Bacteria</taxon>
        <taxon>Bacillati</taxon>
        <taxon>Actinomycetota</taxon>
        <taxon>Actinomycetes</taxon>
        <taxon>Kitasatosporales</taxon>
        <taxon>Streptomycetaceae</taxon>
        <taxon>Streptomyces</taxon>
    </lineage>
</organism>
<dbReference type="Pfam" id="PF04542">
    <property type="entry name" value="Sigma70_r2"/>
    <property type="match status" value="1"/>
</dbReference>